<dbReference type="InParanoid" id="H2YGD1"/>
<dbReference type="GO" id="GO:0006218">
    <property type="term" value="P:uridine catabolic process"/>
    <property type="evidence" value="ECO:0007669"/>
    <property type="project" value="TreeGrafter"/>
</dbReference>
<dbReference type="PANTHER" id="PTHR43691:SF11">
    <property type="entry name" value="FI09636P-RELATED"/>
    <property type="match status" value="1"/>
</dbReference>
<evidence type="ECO:0000313" key="3">
    <source>
        <dbReference type="Proteomes" id="UP000007875"/>
    </source>
</evidence>
<dbReference type="PANTHER" id="PTHR43691">
    <property type="entry name" value="URIDINE PHOSPHORYLASE"/>
    <property type="match status" value="1"/>
</dbReference>
<dbReference type="HOGENOM" id="CLU_054104_1_0_1"/>
<reference evidence="3" key="1">
    <citation type="submission" date="2003-08" db="EMBL/GenBank/DDBJ databases">
        <authorList>
            <person name="Birren B."/>
            <person name="Nusbaum C."/>
            <person name="Abebe A."/>
            <person name="Abouelleil A."/>
            <person name="Adekoya E."/>
            <person name="Ait-zahra M."/>
            <person name="Allen N."/>
            <person name="Allen T."/>
            <person name="An P."/>
            <person name="Anderson M."/>
            <person name="Anderson S."/>
            <person name="Arachchi H."/>
            <person name="Armbruster J."/>
            <person name="Bachantsang P."/>
            <person name="Baldwin J."/>
            <person name="Barry A."/>
            <person name="Bayul T."/>
            <person name="Blitshsteyn B."/>
            <person name="Bloom T."/>
            <person name="Blye J."/>
            <person name="Boguslavskiy L."/>
            <person name="Borowsky M."/>
            <person name="Boukhgalter B."/>
            <person name="Brunache A."/>
            <person name="Butler J."/>
            <person name="Calixte N."/>
            <person name="Calvo S."/>
            <person name="Camarata J."/>
            <person name="Campo K."/>
            <person name="Chang J."/>
            <person name="Cheshatsang Y."/>
            <person name="Citroen M."/>
            <person name="Collymore A."/>
            <person name="Considine T."/>
            <person name="Cook A."/>
            <person name="Cooke P."/>
            <person name="Corum B."/>
            <person name="Cuomo C."/>
            <person name="David R."/>
            <person name="Dawoe T."/>
            <person name="Degray S."/>
            <person name="Dodge S."/>
            <person name="Dooley K."/>
            <person name="Dorje P."/>
            <person name="Dorjee K."/>
            <person name="Dorris L."/>
            <person name="Duffey N."/>
            <person name="Dupes A."/>
            <person name="Elkins T."/>
            <person name="Engels R."/>
            <person name="Erickson J."/>
            <person name="Farina A."/>
            <person name="Faro S."/>
            <person name="Ferreira P."/>
            <person name="Fischer H."/>
            <person name="Fitzgerald M."/>
            <person name="Foley K."/>
            <person name="Gage D."/>
            <person name="Galagan J."/>
            <person name="Gearin G."/>
            <person name="Gnerre S."/>
            <person name="Gnirke A."/>
            <person name="Goyette A."/>
            <person name="Graham J."/>
            <person name="Grandbois E."/>
            <person name="Gyaltsen K."/>
            <person name="Hafez N."/>
            <person name="Hagopian D."/>
            <person name="Hagos B."/>
            <person name="Hall J."/>
            <person name="Hatcher B."/>
            <person name="Heller A."/>
            <person name="Higgins H."/>
            <person name="Honan T."/>
            <person name="Horn A."/>
            <person name="Houde N."/>
            <person name="Hughes L."/>
            <person name="Hulme W."/>
            <person name="Husby E."/>
            <person name="Iliev I."/>
            <person name="Jaffe D."/>
            <person name="Jones C."/>
            <person name="Kamal M."/>
            <person name="Kamat A."/>
            <person name="Kamvysselis M."/>
            <person name="Karlsson E."/>
            <person name="Kells C."/>
            <person name="Kieu A."/>
            <person name="Kisner P."/>
            <person name="Kodira C."/>
            <person name="Kulbokas E."/>
            <person name="Labutti K."/>
            <person name="Lama D."/>
            <person name="Landers T."/>
            <person name="Leger J."/>
            <person name="Levine S."/>
            <person name="Lewis D."/>
            <person name="Lewis T."/>
            <person name="Lindblad-toh K."/>
            <person name="Liu X."/>
            <person name="Lokyitsang T."/>
            <person name="Lokyitsang Y."/>
            <person name="Lucien O."/>
            <person name="Lui A."/>
            <person name="Ma L.J."/>
            <person name="Mabbitt R."/>
            <person name="Macdonald J."/>
            <person name="Maclean C."/>
            <person name="Major J."/>
            <person name="Manning J."/>
            <person name="Marabella R."/>
            <person name="Maru K."/>
            <person name="Matthews C."/>
            <person name="Mauceli E."/>
            <person name="Mccarthy M."/>
            <person name="Mcdonough S."/>
            <person name="Mcghee T."/>
            <person name="Meldrim J."/>
            <person name="Meneus L."/>
            <person name="Mesirov J."/>
            <person name="Mihalev A."/>
            <person name="Mihova T."/>
            <person name="Mikkelsen T."/>
            <person name="Mlenga V."/>
            <person name="Moru K."/>
            <person name="Mozes J."/>
            <person name="Mulrain L."/>
            <person name="Munson G."/>
            <person name="Naylor J."/>
            <person name="Newes C."/>
            <person name="Nguyen C."/>
            <person name="Nguyen N."/>
            <person name="Nguyen T."/>
            <person name="Nicol R."/>
            <person name="Nielsen C."/>
            <person name="Nizzari M."/>
            <person name="Norbu C."/>
            <person name="Norbu N."/>
            <person name="O'donnell P."/>
            <person name="Okoawo O."/>
            <person name="O'leary S."/>
            <person name="Omotosho B."/>
            <person name="O'neill K."/>
            <person name="Osman S."/>
            <person name="Parker S."/>
            <person name="Perrin D."/>
            <person name="Phunkhang P."/>
            <person name="Piqani B."/>
            <person name="Purcell S."/>
            <person name="Rachupka T."/>
            <person name="Ramasamy U."/>
            <person name="Rameau R."/>
            <person name="Ray V."/>
            <person name="Raymond C."/>
            <person name="Retta R."/>
            <person name="Richardson S."/>
            <person name="Rise C."/>
            <person name="Rodriguez J."/>
            <person name="Rogers J."/>
            <person name="Rogov P."/>
            <person name="Rutman M."/>
            <person name="Schupbach R."/>
            <person name="Seaman C."/>
            <person name="Settipalli S."/>
            <person name="Sharpe T."/>
            <person name="Sheridan J."/>
            <person name="Sherpa N."/>
            <person name="Shi J."/>
            <person name="Smirnov S."/>
            <person name="Smith C."/>
            <person name="Sougnez C."/>
            <person name="Spencer B."/>
            <person name="Stalker J."/>
            <person name="Stange-thomann N."/>
            <person name="Stavropoulos S."/>
            <person name="Stetson K."/>
            <person name="Stone C."/>
            <person name="Stone S."/>
            <person name="Stubbs M."/>
            <person name="Talamas J."/>
            <person name="Tchuinga P."/>
            <person name="Tenzing P."/>
            <person name="Tesfaye S."/>
            <person name="Theodore J."/>
            <person name="Thoulutsang Y."/>
            <person name="Topham K."/>
            <person name="Towey S."/>
            <person name="Tsamla T."/>
            <person name="Tsomo N."/>
            <person name="Vallee D."/>
            <person name="Vassiliev H."/>
            <person name="Venkataraman V."/>
            <person name="Vinson J."/>
            <person name="Vo A."/>
            <person name="Wade C."/>
            <person name="Wang S."/>
            <person name="Wangchuk T."/>
            <person name="Wangdi T."/>
            <person name="Whittaker C."/>
            <person name="Wilkinson J."/>
            <person name="Wu Y."/>
            <person name="Wyman D."/>
            <person name="Yadav S."/>
            <person name="Yang S."/>
            <person name="Yang X."/>
            <person name="Yeager S."/>
            <person name="Yee E."/>
            <person name="Young G."/>
            <person name="Zainoun J."/>
            <person name="Zembeck L."/>
            <person name="Zimmer A."/>
            <person name="Zody M."/>
            <person name="Lander E."/>
        </authorList>
    </citation>
    <scope>NUCLEOTIDE SEQUENCE [LARGE SCALE GENOMIC DNA]</scope>
</reference>
<evidence type="ECO:0000313" key="2">
    <source>
        <dbReference type="Ensembl" id="ENSCSAVP00000004380.1"/>
    </source>
</evidence>
<dbReference type="SUPFAM" id="SSF53167">
    <property type="entry name" value="Purine and uridine phosphorylases"/>
    <property type="match status" value="1"/>
</dbReference>
<dbReference type="InterPro" id="IPR000845">
    <property type="entry name" value="Nucleoside_phosphorylase_d"/>
</dbReference>
<feature type="domain" description="Nucleoside phosphorylase" evidence="1">
    <location>
        <begin position="68"/>
        <end position="213"/>
    </location>
</feature>
<dbReference type="InterPro" id="IPR035994">
    <property type="entry name" value="Nucleoside_phosphorylase_sf"/>
</dbReference>
<dbReference type="GO" id="GO:0004850">
    <property type="term" value="F:uridine phosphorylase activity"/>
    <property type="evidence" value="ECO:0007669"/>
    <property type="project" value="TreeGrafter"/>
</dbReference>
<dbReference type="AlphaFoldDB" id="H2YGD1"/>
<dbReference type="eggNOG" id="KOG3728">
    <property type="taxonomic scope" value="Eukaryota"/>
</dbReference>
<keyword evidence="3" id="KW-1185">Reference proteome</keyword>
<dbReference type="OMA" id="KECRIAC"/>
<accession>H2YGD1</accession>
<dbReference type="STRING" id="51511.ENSCSAVP00000004380"/>
<proteinExistence type="predicted"/>
<reference evidence="2" key="2">
    <citation type="submission" date="2025-08" db="UniProtKB">
        <authorList>
            <consortium name="Ensembl"/>
        </authorList>
    </citation>
    <scope>IDENTIFICATION</scope>
</reference>
<dbReference type="GO" id="GO:0005829">
    <property type="term" value="C:cytosol"/>
    <property type="evidence" value="ECO:0007669"/>
    <property type="project" value="TreeGrafter"/>
</dbReference>
<dbReference type="Ensembl" id="ENSCSAVT00000004444.1">
    <property type="protein sequence ID" value="ENSCSAVP00000004380.1"/>
    <property type="gene ID" value="ENSCSAVG00000002589.1"/>
</dbReference>
<protein>
    <recommendedName>
        <fullName evidence="1">Nucleoside phosphorylase domain-containing protein</fullName>
    </recommendedName>
</protein>
<sequence>MTSSKNSFRLANPYLTENETLYHLGISTDDNLPQRFGDVKFVCLGGKAERMKNFANLLHSDLGCPSNSEFEDASSSTGERKLKDISGDAGRYSMFKVGSVLSVNHGIGAASHSVVLHELLKLIHFAGCTDVTFIRIGTSGGLGLSAGSVVVTDKVYNGLLQPVYTQVACGKPIEYPSSTNPEVTNKLHECALSVTPQSIVGNTISTNDFYEGTSGRSAL</sequence>
<dbReference type="Gene3D" id="3.40.50.1580">
    <property type="entry name" value="Nucleoside phosphorylase domain"/>
    <property type="match status" value="1"/>
</dbReference>
<evidence type="ECO:0000259" key="1">
    <source>
        <dbReference type="Pfam" id="PF01048"/>
    </source>
</evidence>
<dbReference type="GeneTree" id="ENSGT00940000167337"/>
<reference evidence="2" key="3">
    <citation type="submission" date="2025-09" db="UniProtKB">
        <authorList>
            <consortium name="Ensembl"/>
        </authorList>
    </citation>
    <scope>IDENTIFICATION</scope>
</reference>
<dbReference type="Proteomes" id="UP000007875">
    <property type="component" value="Unassembled WGS sequence"/>
</dbReference>
<name>H2YGD1_CIOSA</name>
<organism evidence="2 3">
    <name type="scientific">Ciona savignyi</name>
    <name type="common">Pacific transparent sea squirt</name>
    <dbReference type="NCBI Taxonomy" id="51511"/>
    <lineage>
        <taxon>Eukaryota</taxon>
        <taxon>Metazoa</taxon>
        <taxon>Chordata</taxon>
        <taxon>Tunicata</taxon>
        <taxon>Ascidiacea</taxon>
        <taxon>Phlebobranchia</taxon>
        <taxon>Cionidae</taxon>
        <taxon>Ciona</taxon>
    </lineage>
</organism>
<dbReference type="Pfam" id="PF01048">
    <property type="entry name" value="PNP_UDP_1"/>
    <property type="match status" value="1"/>
</dbReference>